<dbReference type="AlphaFoldDB" id="A0A7R8XK98"/>
<dbReference type="EMBL" id="CAJPEV010002199">
    <property type="protein sequence ID" value="CAG0896087.1"/>
    <property type="molecule type" value="Genomic_DNA"/>
</dbReference>
<feature type="domain" description="PARP12-like CCCH zinc finger tandem" evidence="1">
    <location>
        <begin position="13"/>
        <end position="50"/>
    </location>
</feature>
<gene>
    <name evidence="2" type="ORF">DSTB1V02_LOCUS9052</name>
</gene>
<dbReference type="Pfam" id="PF25261">
    <property type="entry name" value="zf-CCCH_PARP12"/>
    <property type="match status" value="1"/>
</dbReference>
<keyword evidence="3" id="KW-1185">Reference proteome</keyword>
<protein>
    <recommendedName>
        <fullName evidence="1">PARP12-like CCCH zinc finger tandem domain-containing protein</fullName>
    </recommendedName>
</protein>
<feature type="non-terminal residue" evidence="2">
    <location>
        <position position="138"/>
    </location>
</feature>
<evidence type="ECO:0000259" key="1">
    <source>
        <dbReference type="Pfam" id="PF25261"/>
    </source>
</evidence>
<name>A0A7R8XK98_9CRUS</name>
<dbReference type="Proteomes" id="UP000677054">
    <property type="component" value="Unassembled WGS sequence"/>
</dbReference>
<proteinExistence type="predicted"/>
<dbReference type="EMBL" id="LR901716">
    <property type="protein sequence ID" value="CAD7249253.1"/>
    <property type="molecule type" value="Genomic_DNA"/>
</dbReference>
<organism evidence="2">
    <name type="scientific">Darwinula stevensoni</name>
    <dbReference type="NCBI Taxonomy" id="69355"/>
    <lineage>
        <taxon>Eukaryota</taxon>
        <taxon>Metazoa</taxon>
        <taxon>Ecdysozoa</taxon>
        <taxon>Arthropoda</taxon>
        <taxon>Crustacea</taxon>
        <taxon>Oligostraca</taxon>
        <taxon>Ostracoda</taxon>
        <taxon>Podocopa</taxon>
        <taxon>Podocopida</taxon>
        <taxon>Darwinulocopina</taxon>
        <taxon>Darwinuloidea</taxon>
        <taxon>Darwinulidae</taxon>
        <taxon>Darwinula</taxon>
    </lineage>
</organism>
<dbReference type="OrthoDB" id="6088165at2759"/>
<sequence length="138" mass="16176">MQVSICEEHTASEGCTNEQCDSLHICPYYIYDLCEVPKCEAGHDIHTDHNHFILNKQFLGRNYNLPDVKKLLEPGKFVPDVCEEYNLRSGCDRRHECLKMHLDVLKECPVETEDVRYLRKLFKLDTVVPDVCEDYNLR</sequence>
<accession>A0A7R8XK98</accession>
<evidence type="ECO:0000313" key="2">
    <source>
        <dbReference type="EMBL" id="CAD7249253.1"/>
    </source>
</evidence>
<reference evidence="2" key="1">
    <citation type="submission" date="2020-11" db="EMBL/GenBank/DDBJ databases">
        <authorList>
            <person name="Tran Van P."/>
        </authorList>
    </citation>
    <scope>NUCLEOTIDE SEQUENCE</scope>
</reference>
<evidence type="ECO:0000313" key="3">
    <source>
        <dbReference type="Proteomes" id="UP000677054"/>
    </source>
</evidence>
<dbReference type="InterPro" id="IPR057602">
    <property type="entry name" value="Zfn-CCCH_PARP12"/>
</dbReference>